<gene>
    <name evidence="1" type="ORF">H2198_004688</name>
</gene>
<reference evidence="1" key="1">
    <citation type="submission" date="2022-10" db="EMBL/GenBank/DDBJ databases">
        <title>Culturing micro-colonial fungi from biological soil crusts in the Mojave desert and describing Neophaeococcomyces mojavensis, and introducing the new genera and species Taxawa tesnikishii.</title>
        <authorList>
            <person name="Kurbessoian T."/>
            <person name="Stajich J.E."/>
        </authorList>
    </citation>
    <scope>NUCLEOTIDE SEQUENCE</scope>
    <source>
        <strain evidence="1">JES_112</strain>
    </source>
</reference>
<comment type="caution">
    <text evidence="1">The sequence shown here is derived from an EMBL/GenBank/DDBJ whole genome shotgun (WGS) entry which is preliminary data.</text>
</comment>
<evidence type="ECO:0000313" key="2">
    <source>
        <dbReference type="Proteomes" id="UP001172386"/>
    </source>
</evidence>
<organism evidence="1 2">
    <name type="scientific">Neophaeococcomyces mojaviensis</name>
    <dbReference type="NCBI Taxonomy" id="3383035"/>
    <lineage>
        <taxon>Eukaryota</taxon>
        <taxon>Fungi</taxon>
        <taxon>Dikarya</taxon>
        <taxon>Ascomycota</taxon>
        <taxon>Pezizomycotina</taxon>
        <taxon>Eurotiomycetes</taxon>
        <taxon>Chaetothyriomycetidae</taxon>
        <taxon>Chaetothyriales</taxon>
        <taxon>Chaetothyriales incertae sedis</taxon>
        <taxon>Neophaeococcomyces</taxon>
    </lineage>
</organism>
<dbReference type="EMBL" id="JAPDRQ010000072">
    <property type="protein sequence ID" value="KAJ9656800.1"/>
    <property type="molecule type" value="Genomic_DNA"/>
</dbReference>
<sequence length="387" mass="43165">MLSQEDVPAEIDKIPYDAPLSFPPPSKAWTEAMGGRPNNRTETLTSADVPTVDLTAKWIIISGGNNGIGREAALTFAEWGANLILACREPRPHEYHPLKTVEDCKAKAASFNHKSTIEWWQYDAADLTSVEALAKRWLATKRPLDVLCNNAGVGSSPGGDTEVFKTKDGFEFVHQINLLSHVLLTLYLLPSLAAAKAPRVLCTTSCFHYLGQYNISNFNGEPGNAGAGGVQYYKNNKLYFQIWLTELQHRLLQHEDYKHITVNGFHPGYVASGIWQIQQSSWLNFIISYILVFLARLFGINTKQGSMGLVYLATAPECGPHPTTQGGEDTKGKGGGRYFNRIWEEEPMPHCRDRDARLRVWRKLDEELKLKEKGLLDVLGLYSGGEN</sequence>
<evidence type="ECO:0000313" key="1">
    <source>
        <dbReference type="EMBL" id="KAJ9656800.1"/>
    </source>
</evidence>
<accession>A0ACC3A7R7</accession>
<dbReference type="Proteomes" id="UP001172386">
    <property type="component" value="Unassembled WGS sequence"/>
</dbReference>
<name>A0ACC3A7R7_9EURO</name>
<keyword evidence="2" id="KW-1185">Reference proteome</keyword>
<proteinExistence type="predicted"/>
<protein>
    <submittedName>
        <fullName evidence="1">Uncharacterized protein</fullName>
    </submittedName>
</protein>